<dbReference type="EMBL" id="MCRJ01000085">
    <property type="protein sequence ID" value="ODN69540.1"/>
    <property type="molecule type" value="Genomic_DNA"/>
</dbReference>
<name>A0A1E3GZR6_9HYPH</name>
<accession>A0A1E3GZR6</accession>
<dbReference type="Proteomes" id="UP000094622">
    <property type="component" value="Unassembled WGS sequence"/>
</dbReference>
<keyword evidence="2" id="KW-1185">Reference proteome</keyword>
<dbReference type="AlphaFoldDB" id="A0A1E3GZR6"/>
<sequence length="204" mass="22163">MGMIDIDIEDLVAWTLNDQAADKVAAMLRSGPGVPTVSSAAIVCDTLALGAIVDRQGAHVRALGARCHPDALACYEALVGPGLTFDERIVVMGYGRMRDRPDWDIWPEITPRRHARNGKIVVEQEFSPAGKVVAAWCVLDVYPSLEIVEATRATWSMWRGALVRLRDDLSGRMVDHRLTGPRAPHEPWAAPPAPLAASLPLAAE</sequence>
<gene>
    <name evidence="1" type="ORF">A6302_03134</name>
</gene>
<protein>
    <submittedName>
        <fullName evidence="1">Uncharacterized protein</fullName>
    </submittedName>
</protein>
<organism evidence="1 2">
    <name type="scientific">Methylobrevis pamukkalensis</name>
    <dbReference type="NCBI Taxonomy" id="1439726"/>
    <lineage>
        <taxon>Bacteria</taxon>
        <taxon>Pseudomonadati</taxon>
        <taxon>Pseudomonadota</taxon>
        <taxon>Alphaproteobacteria</taxon>
        <taxon>Hyphomicrobiales</taxon>
        <taxon>Pleomorphomonadaceae</taxon>
        <taxon>Methylobrevis</taxon>
    </lineage>
</organism>
<comment type="caution">
    <text evidence="1">The sequence shown here is derived from an EMBL/GenBank/DDBJ whole genome shotgun (WGS) entry which is preliminary data.</text>
</comment>
<dbReference type="OrthoDB" id="7301376at2"/>
<proteinExistence type="predicted"/>
<evidence type="ECO:0000313" key="2">
    <source>
        <dbReference type="Proteomes" id="UP000094622"/>
    </source>
</evidence>
<evidence type="ECO:0000313" key="1">
    <source>
        <dbReference type="EMBL" id="ODN69540.1"/>
    </source>
</evidence>
<reference evidence="1 2" key="1">
    <citation type="submission" date="2016-07" db="EMBL/GenBank/DDBJ databases">
        <title>Draft Genome Sequence of Methylobrevis pamukkalensis PK2.</title>
        <authorList>
            <person name="Vasilenko O.V."/>
            <person name="Doronina N.V."/>
            <person name="Shmareva M.N."/>
            <person name="Tarlachkov S.V."/>
            <person name="Mustakhimov I."/>
            <person name="Trotsenko Y.A."/>
        </authorList>
    </citation>
    <scope>NUCLEOTIDE SEQUENCE [LARGE SCALE GENOMIC DNA]</scope>
    <source>
        <strain evidence="1 2">PK2</strain>
    </source>
</reference>